<proteinExistence type="predicted"/>
<dbReference type="PANTHER" id="PTHR17469">
    <property type="entry name" value="SPERM SPECIFIC ANTIGEN 2-RELATED"/>
    <property type="match status" value="1"/>
</dbReference>
<name>A0AAV8VWT4_9CUCU</name>
<keyword evidence="4" id="KW-1185">Reference proteome</keyword>
<evidence type="ECO:0000259" key="2">
    <source>
        <dbReference type="SMART" id="SM01257"/>
    </source>
</evidence>
<dbReference type="GO" id="GO:0005102">
    <property type="term" value="F:signaling receptor binding"/>
    <property type="evidence" value="ECO:0007669"/>
    <property type="project" value="InterPro"/>
</dbReference>
<dbReference type="SMART" id="SM01257">
    <property type="entry name" value="KRAP_IP3R_bind"/>
    <property type="match status" value="1"/>
</dbReference>
<feature type="region of interest" description="Disordered" evidence="1">
    <location>
        <begin position="119"/>
        <end position="142"/>
    </location>
</feature>
<dbReference type="EMBL" id="JANEYG010000026">
    <property type="protein sequence ID" value="KAJ8918479.1"/>
    <property type="molecule type" value="Genomic_DNA"/>
</dbReference>
<dbReference type="InterPro" id="IPR029325">
    <property type="entry name" value="ITPR-bd"/>
</dbReference>
<dbReference type="InterPro" id="IPR043444">
    <property type="entry name" value="TESPA1-like"/>
</dbReference>
<evidence type="ECO:0000313" key="4">
    <source>
        <dbReference type="Proteomes" id="UP001159042"/>
    </source>
</evidence>
<gene>
    <name evidence="3" type="ORF">NQ315_008176</name>
</gene>
<dbReference type="PANTHER" id="PTHR17469:SF15">
    <property type="entry name" value="ITPR-INTERACTING DOMAIN-CONTAINING PROTEIN"/>
    <property type="match status" value="1"/>
</dbReference>
<evidence type="ECO:0000313" key="3">
    <source>
        <dbReference type="EMBL" id="KAJ8918479.1"/>
    </source>
</evidence>
<comment type="caution">
    <text evidence="3">The sequence shown here is derived from an EMBL/GenBank/DDBJ whole genome shotgun (WGS) entry which is preliminary data.</text>
</comment>
<feature type="domain" description="ITPR-interacting" evidence="2">
    <location>
        <begin position="44"/>
        <end position="142"/>
    </location>
</feature>
<dbReference type="AlphaFoldDB" id="A0AAV8VWT4"/>
<dbReference type="Proteomes" id="UP001159042">
    <property type="component" value="Unassembled WGS sequence"/>
</dbReference>
<protein>
    <recommendedName>
        <fullName evidence="2">ITPR-interacting domain-containing protein</fullName>
    </recommendedName>
</protein>
<organism evidence="3 4">
    <name type="scientific">Exocentrus adspersus</name>
    <dbReference type="NCBI Taxonomy" id="1586481"/>
    <lineage>
        <taxon>Eukaryota</taxon>
        <taxon>Metazoa</taxon>
        <taxon>Ecdysozoa</taxon>
        <taxon>Arthropoda</taxon>
        <taxon>Hexapoda</taxon>
        <taxon>Insecta</taxon>
        <taxon>Pterygota</taxon>
        <taxon>Neoptera</taxon>
        <taxon>Endopterygota</taxon>
        <taxon>Coleoptera</taxon>
        <taxon>Polyphaga</taxon>
        <taxon>Cucujiformia</taxon>
        <taxon>Chrysomeloidea</taxon>
        <taxon>Cerambycidae</taxon>
        <taxon>Lamiinae</taxon>
        <taxon>Acanthocinini</taxon>
        <taxon>Exocentrus</taxon>
    </lineage>
</organism>
<dbReference type="Pfam" id="PF14722">
    <property type="entry name" value="KRAP_IP3R_bind"/>
    <property type="match status" value="1"/>
</dbReference>
<sequence length="142" mass="16139">MRKSPITVQQWIDNLPSPGIMQSPPVPVNPVNMYNNTPIKNPRQFFKRDMSLQSDDGSSQCSSVESVLEMRKPDPESVLMELGFGPRNDSNHVCRVPSRFLQPSKILPEIDFNRFLEQYGQRLSDPAQSHPSSPSKPRPKSY</sequence>
<accession>A0AAV8VWT4</accession>
<evidence type="ECO:0000256" key="1">
    <source>
        <dbReference type="SAM" id="MobiDB-lite"/>
    </source>
</evidence>
<reference evidence="3 4" key="1">
    <citation type="journal article" date="2023" name="Insect Mol. Biol.">
        <title>Genome sequencing provides insights into the evolution of gene families encoding plant cell wall-degrading enzymes in longhorned beetles.</title>
        <authorList>
            <person name="Shin N.R."/>
            <person name="Okamura Y."/>
            <person name="Kirsch R."/>
            <person name="Pauchet Y."/>
        </authorList>
    </citation>
    <scope>NUCLEOTIDE SEQUENCE [LARGE SCALE GENOMIC DNA]</scope>
    <source>
        <strain evidence="3">EAD_L_NR</strain>
    </source>
</reference>